<dbReference type="AlphaFoldDB" id="A0A5B6TBE7"/>
<dbReference type="OrthoDB" id="1702664at2759"/>
<dbReference type="SUPFAM" id="SSF56672">
    <property type="entry name" value="DNA/RNA polymerases"/>
    <property type="match status" value="1"/>
</dbReference>
<keyword evidence="2" id="KW-1185">Reference proteome</keyword>
<proteinExistence type="predicted"/>
<dbReference type="InterPro" id="IPR043502">
    <property type="entry name" value="DNA/RNA_pol_sf"/>
</dbReference>
<protein>
    <submittedName>
        <fullName evidence="1">DNA/RNA polymerases superfamily protein</fullName>
    </submittedName>
</protein>
<dbReference type="InterPro" id="IPR043128">
    <property type="entry name" value="Rev_trsase/Diguanyl_cyclase"/>
</dbReference>
<evidence type="ECO:0000313" key="1">
    <source>
        <dbReference type="EMBL" id="KAA3437265.1"/>
    </source>
</evidence>
<name>A0A5B6TBE7_9ROSI</name>
<dbReference type="Gene3D" id="3.30.70.270">
    <property type="match status" value="1"/>
</dbReference>
<dbReference type="EMBL" id="SMMG02000546">
    <property type="protein sequence ID" value="KAA3437265.1"/>
    <property type="molecule type" value="Genomic_DNA"/>
</dbReference>
<dbReference type="Proteomes" id="UP000325315">
    <property type="component" value="Unassembled WGS sequence"/>
</dbReference>
<evidence type="ECO:0000313" key="2">
    <source>
        <dbReference type="Proteomes" id="UP000325315"/>
    </source>
</evidence>
<reference evidence="2" key="1">
    <citation type="journal article" date="2019" name="Plant Biotechnol. J.">
        <title>Genome sequencing of the Australian wild diploid species Gossypium australe highlights disease resistance and delayed gland morphogenesis.</title>
        <authorList>
            <person name="Cai Y."/>
            <person name="Cai X."/>
            <person name="Wang Q."/>
            <person name="Wang P."/>
            <person name="Zhang Y."/>
            <person name="Cai C."/>
            <person name="Xu Y."/>
            <person name="Wang K."/>
            <person name="Zhou Z."/>
            <person name="Wang C."/>
            <person name="Geng S."/>
            <person name="Li B."/>
            <person name="Dong Q."/>
            <person name="Hou Y."/>
            <person name="Wang H."/>
            <person name="Ai P."/>
            <person name="Liu Z."/>
            <person name="Yi F."/>
            <person name="Sun M."/>
            <person name="An G."/>
            <person name="Cheng J."/>
            <person name="Zhang Y."/>
            <person name="Shi Q."/>
            <person name="Xie Y."/>
            <person name="Shi X."/>
            <person name="Chang Y."/>
            <person name="Huang F."/>
            <person name="Chen Y."/>
            <person name="Hong S."/>
            <person name="Mi L."/>
            <person name="Sun Q."/>
            <person name="Zhang L."/>
            <person name="Zhou B."/>
            <person name="Peng R."/>
            <person name="Zhang X."/>
            <person name="Liu F."/>
        </authorList>
    </citation>
    <scope>NUCLEOTIDE SEQUENCE [LARGE SCALE GENOMIC DNA]</scope>
    <source>
        <strain evidence="2">cv. PA1801</strain>
    </source>
</reference>
<dbReference type="InterPro" id="IPR032567">
    <property type="entry name" value="RTL1-rel"/>
</dbReference>
<organism evidence="1 2">
    <name type="scientific">Gossypium australe</name>
    <dbReference type="NCBI Taxonomy" id="47621"/>
    <lineage>
        <taxon>Eukaryota</taxon>
        <taxon>Viridiplantae</taxon>
        <taxon>Streptophyta</taxon>
        <taxon>Embryophyta</taxon>
        <taxon>Tracheophyta</taxon>
        <taxon>Spermatophyta</taxon>
        <taxon>Magnoliopsida</taxon>
        <taxon>eudicotyledons</taxon>
        <taxon>Gunneridae</taxon>
        <taxon>Pentapetalae</taxon>
        <taxon>rosids</taxon>
        <taxon>malvids</taxon>
        <taxon>Malvales</taxon>
        <taxon>Malvaceae</taxon>
        <taxon>Malvoideae</taxon>
        <taxon>Gossypium</taxon>
    </lineage>
</organism>
<accession>A0A5B6TBE7</accession>
<comment type="caution">
    <text evidence="1">The sequence shown here is derived from an EMBL/GenBank/DDBJ whole genome shotgun (WGS) entry which is preliminary data.</text>
</comment>
<sequence>MSRTDARDTTTRSEVRAPTRTYAIPTKEKATIPNSRAEFSVDLMLLPIYEFDIILGIHWLPLHDAVVNCRQKIINFKCPTGELITIKHFTILISTITTKMTFKCSELFLAFVLNPLDSGSKLDEVPIVNEFADVFSEKLPGLPSKREVEFVIGLIIGTVPISIPPYRITPIEGFIRLSVSPWGAQVLLVKKKDGILRLCIDYRQLNKVTVKNKYPLPHIDELVDQIKGATVFLK</sequence>
<dbReference type="Gene3D" id="3.10.10.10">
    <property type="entry name" value="HIV Type 1 Reverse Transcriptase, subunit A, domain 1"/>
    <property type="match status" value="1"/>
</dbReference>
<dbReference type="PANTHER" id="PTHR15503">
    <property type="entry name" value="LDOC1 RELATED"/>
    <property type="match status" value="1"/>
</dbReference>
<dbReference type="Pfam" id="PF08284">
    <property type="entry name" value="RVP_2"/>
    <property type="match status" value="1"/>
</dbReference>
<gene>
    <name evidence="1" type="ORF">EPI10_034242</name>
</gene>
<dbReference type="PANTHER" id="PTHR15503:SF45">
    <property type="entry name" value="RNA-DIRECTED DNA POLYMERASE HOMOLOG"/>
    <property type="match status" value="1"/>
</dbReference>